<gene>
    <name evidence="2" type="ORF">Anapl_05233</name>
</gene>
<evidence type="ECO:0000313" key="3">
    <source>
        <dbReference type="Proteomes" id="UP000296049"/>
    </source>
</evidence>
<organism evidence="2 3">
    <name type="scientific">Anas platyrhynchos</name>
    <name type="common">Mallard</name>
    <name type="synonym">Anas boschas</name>
    <dbReference type="NCBI Taxonomy" id="8839"/>
    <lineage>
        <taxon>Eukaryota</taxon>
        <taxon>Metazoa</taxon>
        <taxon>Chordata</taxon>
        <taxon>Craniata</taxon>
        <taxon>Vertebrata</taxon>
        <taxon>Euteleostomi</taxon>
        <taxon>Archelosauria</taxon>
        <taxon>Archosauria</taxon>
        <taxon>Dinosauria</taxon>
        <taxon>Saurischia</taxon>
        <taxon>Theropoda</taxon>
        <taxon>Coelurosauria</taxon>
        <taxon>Aves</taxon>
        <taxon>Neognathae</taxon>
        <taxon>Galloanserae</taxon>
        <taxon>Anseriformes</taxon>
        <taxon>Anatidae</taxon>
        <taxon>Anatinae</taxon>
        <taxon>Anas</taxon>
    </lineage>
</organism>
<accession>R0JTQ2</accession>
<evidence type="ECO:0000256" key="1">
    <source>
        <dbReference type="SAM" id="MobiDB-lite"/>
    </source>
</evidence>
<sequence length="405" mass="45002">MEQGVLRAQLSLLSSRNGGDCLMLESSCCGKFHVDVQAYHLIFQDVGEHSTSQSDQHVCRILAQAGSFSPLTKIIAAASDCSCFALTQLKMIQFKNFWSCQLSNMSYNVLQSYRGNKVVTTAPDRHCKNSVLVHSFNDKFTHWLEGQIHCQVHEGLKLEEANIDVTRRGSSTEKYNSNEQVIYEKLREKLGSSFYRQRDRGRFGKQQHHEKPSAIIAASPQLLGLSGFLNNFYKLPESKPVTTEVAFTSLQSAGTELLEGTSWLPSPFVHVLHLWDRGDQRAATSEQPPVQMATRQTSHGHRDSGPAPQNSLHLHSLSGGLTLVEICLACCGIRNANLKSKHLEISGRGAVQLTPNNLVAINTLLINWKFSPSSILTSQTTHERALEIKEILFQPHPSDRGTDGI</sequence>
<dbReference type="Proteomes" id="UP000296049">
    <property type="component" value="Unassembled WGS sequence"/>
</dbReference>
<proteinExistence type="predicted"/>
<feature type="compositionally biased region" description="Polar residues" evidence="1">
    <location>
        <begin position="282"/>
        <end position="297"/>
    </location>
</feature>
<dbReference type="EMBL" id="KB743153">
    <property type="protein sequence ID" value="EOB00831.1"/>
    <property type="molecule type" value="Genomic_DNA"/>
</dbReference>
<feature type="region of interest" description="Disordered" evidence="1">
    <location>
        <begin position="280"/>
        <end position="311"/>
    </location>
</feature>
<protein>
    <submittedName>
        <fullName evidence="2">Uncharacterized protein</fullName>
    </submittedName>
</protein>
<dbReference type="AlphaFoldDB" id="R0JTQ2"/>
<name>R0JTQ2_ANAPL</name>
<reference evidence="3" key="1">
    <citation type="journal article" date="2013" name="Nat. Genet.">
        <title>The duck genome and transcriptome provide insight into an avian influenza virus reservoir species.</title>
        <authorList>
            <person name="Huang Y."/>
            <person name="Li Y."/>
            <person name="Burt D.W."/>
            <person name="Chen H."/>
            <person name="Zhang Y."/>
            <person name="Qian W."/>
            <person name="Kim H."/>
            <person name="Gan S."/>
            <person name="Zhao Y."/>
            <person name="Li J."/>
            <person name="Yi K."/>
            <person name="Feng H."/>
            <person name="Zhu P."/>
            <person name="Li B."/>
            <person name="Liu Q."/>
            <person name="Fairley S."/>
            <person name="Magor K.E."/>
            <person name="Du Z."/>
            <person name="Hu X."/>
            <person name="Goodman L."/>
            <person name="Tafer H."/>
            <person name="Vignal A."/>
            <person name="Lee T."/>
            <person name="Kim K.W."/>
            <person name="Sheng Z."/>
            <person name="An Y."/>
            <person name="Searle S."/>
            <person name="Herrero J."/>
            <person name="Groenen M.A."/>
            <person name="Crooijmans R.P."/>
            <person name="Faraut T."/>
            <person name="Cai Q."/>
            <person name="Webster R.G."/>
            <person name="Aldridge J.R."/>
            <person name="Warren W.C."/>
            <person name="Bartschat S."/>
            <person name="Kehr S."/>
            <person name="Marz M."/>
            <person name="Stadler P.F."/>
            <person name="Smith J."/>
            <person name="Kraus R.H."/>
            <person name="Zhao Y."/>
            <person name="Ren L."/>
            <person name="Fei J."/>
            <person name="Morisson M."/>
            <person name="Kaiser P."/>
            <person name="Griffin D.K."/>
            <person name="Rao M."/>
            <person name="Pitel F."/>
            <person name="Wang J."/>
            <person name="Li N."/>
        </authorList>
    </citation>
    <scope>NUCLEOTIDE SEQUENCE [LARGE SCALE GENOMIC DNA]</scope>
</reference>
<evidence type="ECO:0000313" key="2">
    <source>
        <dbReference type="EMBL" id="EOB00831.1"/>
    </source>
</evidence>
<keyword evidence="3" id="KW-1185">Reference proteome</keyword>